<dbReference type="EMBL" id="CAJNRG010005849">
    <property type="protein sequence ID" value="CAF2080737.1"/>
    <property type="molecule type" value="Genomic_DNA"/>
</dbReference>
<dbReference type="AlphaFoldDB" id="A0A816SFJ6"/>
<protein>
    <submittedName>
        <fullName evidence="1">Uncharacterized protein</fullName>
    </submittedName>
</protein>
<reference evidence="1" key="1">
    <citation type="submission" date="2021-02" db="EMBL/GenBank/DDBJ databases">
        <authorList>
            <person name="Nowell W R."/>
        </authorList>
    </citation>
    <scope>NUCLEOTIDE SEQUENCE</scope>
</reference>
<dbReference type="Proteomes" id="UP000663887">
    <property type="component" value="Unassembled WGS sequence"/>
</dbReference>
<gene>
    <name evidence="1" type="ORF">XDN619_LOCUS14699</name>
</gene>
<proteinExistence type="predicted"/>
<comment type="caution">
    <text evidence="1">The sequence shown here is derived from an EMBL/GenBank/DDBJ whole genome shotgun (WGS) entry which is preliminary data.</text>
</comment>
<evidence type="ECO:0000313" key="2">
    <source>
        <dbReference type="Proteomes" id="UP000663887"/>
    </source>
</evidence>
<sequence length="130" mass="15097">MLTFTRTHIFNMQVEYFLFLFIAIADPVKAKYVALRQYVISKDYFNGIKENEFSVYNQSSKNIQCLIESHMTSARNMELVAYLSKLIVGKLFETLDLATFNILDTKSGQCLTGKMKNTYPLLKDFSYVME</sequence>
<evidence type="ECO:0000313" key="1">
    <source>
        <dbReference type="EMBL" id="CAF2080737.1"/>
    </source>
</evidence>
<accession>A0A816SFJ6</accession>
<name>A0A816SFJ6_9BILA</name>
<organism evidence="1 2">
    <name type="scientific">Rotaria magnacalcarata</name>
    <dbReference type="NCBI Taxonomy" id="392030"/>
    <lineage>
        <taxon>Eukaryota</taxon>
        <taxon>Metazoa</taxon>
        <taxon>Spiralia</taxon>
        <taxon>Gnathifera</taxon>
        <taxon>Rotifera</taxon>
        <taxon>Eurotatoria</taxon>
        <taxon>Bdelloidea</taxon>
        <taxon>Philodinida</taxon>
        <taxon>Philodinidae</taxon>
        <taxon>Rotaria</taxon>
    </lineage>
</organism>